<dbReference type="Gene3D" id="3.90.740.10">
    <property type="entry name" value="Valyl/Leucyl/Isoleucyl-tRNA synthetase, editing domain"/>
    <property type="match status" value="1"/>
</dbReference>
<evidence type="ECO:0000256" key="5">
    <source>
        <dbReference type="ARBA" id="ARBA00022741"/>
    </source>
</evidence>
<evidence type="ECO:0000256" key="11">
    <source>
        <dbReference type="RuleBase" id="RU363035"/>
    </source>
</evidence>
<sequence length="960" mass="109013">MRYLHYCLTSARWPSGVALLFAPRRGQLRPASTSSRPDFAAIDAKWQDIWEQQRSRLKDSVHRDESKDGVKTAKYVLPMFPYPSGTLHMGHIRVYTISDVIARYHRMKGTRVVHPIGWDAFGLPAENAAIERGVDPGDWTIQNIKQMKAQLKSMNGEWDWDRELATCDPAYYKHTQLLFLKLHKAGLAYQKEALVNWDPIDHTVLANEQVDANGRSWRSGAKVEQRMLKQWFLATTHYAEELYSDLLKLENDNMWPARVVDMQKNWLGRSIGVRFPFELEVPYSRIDGARSVLSTFRELEVFTTRLDTLYGVQFVALSLSHPLVQAFAEHDKKLQEFIKTAKHLPENSKDGYLLPFVAKNKLLGVRRISIYAAPYVLDGYGTGAVMGVPAHDARDNAFWHKHRPNEDIICAIEPRPGNETKFQGLFTGEGISLCHGTSWDGKSSPEAKLEILQQLKMNGYNAYEHTTWRLRDWLISRQRYWGAPIPIVHCNLCGSVPVPLEELPVQLPKLSADHFQRREGNPLESAKEWVSTSCPKCKQPARRDTDTMDTFMDSAWYFLRFTDPQNHDIPFLPEKASSLMPVDYYIGGVEHAILHLLYARFMAKFLASEEGGRSWPTSFTEPFSKLVTQGMVHGKTYSDPVNGRFLKAEEVDTSVPSAPVIKATGAMPNISFEKMSKSKHNGVDPAACLARYGADVTRAHILFAAPEGEVLNWEEERIIGMTRWLTKVWRLVNLNAGQNATLNFETDIPSLADSHKKILAELRTTSDSVEEKIRRASGLNTVVSDLIKFTNTLDSYTGSIENAVPQDKEVQKISRYAVESLVKLMAPLTPAFSEECWQLLHSTEALGSGKRSSTYTSLFDGSVTWPAIPFGSESKFLKPIQTFVVSCNGKVRFTVRRHFEHLPAAEDDTQVQGWLEKNIFSSAEAMKWLETGRNSDMFAKRKMIFCKRVNDNRWIVNVSN</sequence>
<dbReference type="GeneID" id="27316425"/>
<dbReference type="InParanoid" id="A0A0D1YGL2"/>
<dbReference type="STRING" id="253628.A0A0D1YGL2"/>
<dbReference type="Pfam" id="PF13603">
    <property type="entry name" value="tRNA-synt_1_2"/>
    <property type="match status" value="1"/>
</dbReference>
<comment type="similarity">
    <text evidence="2 11">Belongs to the class-I aminoacyl-tRNA synthetase family.</text>
</comment>
<feature type="domain" description="Methionyl/Leucyl tRNA synthetase" evidence="14">
    <location>
        <begin position="79"/>
        <end position="212"/>
    </location>
</feature>
<dbReference type="InterPro" id="IPR009008">
    <property type="entry name" value="Val/Leu/Ile-tRNA-synth_edit"/>
</dbReference>
<dbReference type="InterPro" id="IPR025709">
    <property type="entry name" value="Leu_tRNA-synth_edit"/>
</dbReference>
<evidence type="ECO:0000256" key="8">
    <source>
        <dbReference type="ARBA" id="ARBA00023146"/>
    </source>
</evidence>
<feature type="domain" description="Methionyl/Valyl/Leucyl/Isoleucyl-tRNA synthetase anticodon-binding" evidence="13">
    <location>
        <begin position="756"/>
        <end position="892"/>
    </location>
</feature>
<comment type="subcellular location">
    <subcellularLocation>
        <location evidence="1">Mitochondrion matrix</location>
    </subcellularLocation>
</comment>
<protein>
    <recommendedName>
        <fullName evidence="3">leucine--tRNA ligase</fullName>
        <ecNumber evidence="3">6.1.1.4</ecNumber>
    </recommendedName>
    <alternativeName>
        <fullName evidence="9">Leucyl-tRNA synthetase</fullName>
    </alternativeName>
</protein>
<evidence type="ECO:0000313" key="16">
    <source>
        <dbReference type="EMBL" id="KIV99931.1"/>
    </source>
</evidence>
<accession>A0A0D1YGL2</accession>
<dbReference type="GO" id="GO:0005759">
    <property type="term" value="C:mitochondrial matrix"/>
    <property type="evidence" value="ECO:0007669"/>
    <property type="project" value="UniProtKB-SubCell"/>
</dbReference>
<evidence type="ECO:0000313" key="17">
    <source>
        <dbReference type="Proteomes" id="UP000053259"/>
    </source>
</evidence>
<feature type="domain" description="Leucyl-tRNA synthetase editing" evidence="15">
    <location>
        <begin position="264"/>
        <end position="455"/>
    </location>
</feature>
<evidence type="ECO:0000259" key="13">
    <source>
        <dbReference type="Pfam" id="PF08264"/>
    </source>
</evidence>
<dbReference type="FunFam" id="3.40.50.620:FF:000003">
    <property type="entry name" value="Leucine--tRNA ligase"/>
    <property type="match status" value="1"/>
</dbReference>
<evidence type="ECO:0000256" key="9">
    <source>
        <dbReference type="ARBA" id="ARBA00030520"/>
    </source>
</evidence>
<dbReference type="AlphaFoldDB" id="A0A0D1YGL2"/>
<keyword evidence="5 11" id="KW-0547">Nucleotide-binding</keyword>
<evidence type="ECO:0000256" key="10">
    <source>
        <dbReference type="ARBA" id="ARBA00047469"/>
    </source>
</evidence>
<dbReference type="EMBL" id="KN847569">
    <property type="protein sequence ID" value="KIV99931.1"/>
    <property type="molecule type" value="Genomic_DNA"/>
</dbReference>
<dbReference type="PROSITE" id="PS00178">
    <property type="entry name" value="AA_TRNA_LIGASE_I"/>
    <property type="match status" value="1"/>
</dbReference>
<dbReference type="InterPro" id="IPR002302">
    <property type="entry name" value="Leu-tRNA-ligase"/>
</dbReference>
<dbReference type="CDD" id="cd00812">
    <property type="entry name" value="LeuRS_core"/>
    <property type="match status" value="1"/>
</dbReference>
<dbReference type="Proteomes" id="UP000053259">
    <property type="component" value="Unassembled WGS sequence"/>
</dbReference>
<dbReference type="VEuPathDB" id="FungiDB:PV09_08452"/>
<evidence type="ECO:0000256" key="7">
    <source>
        <dbReference type="ARBA" id="ARBA00022917"/>
    </source>
</evidence>
<evidence type="ECO:0000256" key="4">
    <source>
        <dbReference type="ARBA" id="ARBA00022598"/>
    </source>
</evidence>
<evidence type="ECO:0000256" key="1">
    <source>
        <dbReference type="ARBA" id="ARBA00004305"/>
    </source>
</evidence>
<name>A0A0D1YGL2_9PEZI</name>
<dbReference type="Gene3D" id="1.10.730.10">
    <property type="entry name" value="Isoleucyl-tRNA Synthetase, Domain 1"/>
    <property type="match status" value="1"/>
</dbReference>
<evidence type="ECO:0000259" key="14">
    <source>
        <dbReference type="Pfam" id="PF09334"/>
    </source>
</evidence>
<keyword evidence="7 11" id="KW-0648">Protein biosynthesis</keyword>
<dbReference type="HOGENOM" id="CLU_004427_0_0_1"/>
<evidence type="ECO:0000256" key="6">
    <source>
        <dbReference type="ARBA" id="ARBA00022840"/>
    </source>
</evidence>
<dbReference type="GO" id="GO:0006429">
    <property type="term" value="P:leucyl-tRNA aminoacylation"/>
    <property type="evidence" value="ECO:0007669"/>
    <property type="project" value="InterPro"/>
</dbReference>
<dbReference type="FunFam" id="1.10.730.10:FF:000002">
    <property type="entry name" value="Leucine--tRNA ligase"/>
    <property type="match status" value="1"/>
</dbReference>
<keyword evidence="17" id="KW-1185">Reference proteome</keyword>
<evidence type="ECO:0000256" key="3">
    <source>
        <dbReference type="ARBA" id="ARBA00013164"/>
    </source>
</evidence>
<dbReference type="InterPro" id="IPR009080">
    <property type="entry name" value="tRNAsynth_Ia_anticodon-bd"/>
</dbReference>
<evidence type="ECO:0000259" key="15">
    <source>
        <dbReference type="Pfam" id="PF13603"/>
    </source>
</evidence>
<feature type="domain" description="Aminoacyl-tRNA synthetase class Ia" evidence="12">
    <location>
        <begin position="460"/>
        <end position="632"/>
    </location>
</feature>
<dbReference type="GO" id="GO:0032543">
    <property type="term" value="P:mitochondrial translation"/>
    <property type="evidence" value="ECO:0007669"/>
    <property type="project" value="TreeGrafter"/>
</dbReference>
<keyword evidence="8 11" id="KW-0030">Aminoacyl-tRNA synthetase</keyword>
<dbReference type="RefSeq" id="XP_016209801.1">
    <property type="nucleotide sequence ID" value="XM_016362353.1"/>
</dbReference>
<keyword evidence="4 11" id="KW-0436">Ligase</keyword>
<dbReference type="GO" id="GO:0005524">
    <property type="term" value="F:ATP binding"/>
    <property type="evidence" value="ECO:0007669"/>
    <property type="project" value="UniProtKB-KW"/>
</dbReference>
<dbReference type="Pfam" id="PF08264">
    <property type="entry name" value="Anticodon_1"/>
    <property type="match status" value="1"/>
</dbReference>
<dbReference type="OrthoDB" id="15954at2759"/>
<dbReference type="FunFam" id="3.40.50.620:FF:000100">
    <property type="entry name" value="probable leucine--tRNA ligase, mitochondrial"/>
    <property type="match status" value="1"/>
</dbReference>
<dbReference type="FunCoup" id="A0A0D1YGL2">
    <property type="interactions" value="515"/>
</dbReference>
<dbReference type="GO" id="GO:0002161">
    <property type="term" value="F:aminoacyl-tRNA deacylase activity"/>
    <property type="evidence" value="ECO:0007669"/>
    <property type="project" value="InterPro"/>
</dbReference>
<dbReference type="PANTHER" id="PTHR43740:SF2">
    <property type="entry name" value="LEUCINE--TRNA LIGASE, MITOCHONDRIAL"/>
    <property type="match status" value="1"/>
</dbReference>
<evidence type="ECO:0000256" key="2">
    <source>
        <dbReference type="ARBA" id="ARBA00005594"/>
    </source>
</evidence>
<dbReference type="InterPro" id="IPR013155">
    <property type="entry name" value="M/V/L/I-tRNA-synth_anticd-bd"/>
</dbReference>
<dbReference type="SUPFAM" id="SSF47323">
    <property type="entry name" value="Anticodon-binding domain of a subclass of class I aminoacyl-tRNA synthetases"/>
    <property type="match status" value="1"/>
</dbReference>
<dbReference type="SUPFAM" id="SSF50677">
    <property type="entry name" value="ValRS/IleRS/LeuRS editing domain"/>
    <property type="match status" value="1"/>
</dbReference>
<dbReference type="EC" id="6.1.1.4" evidence="3"/>
<dbReference type="PRINTS" id="PR00985">
    <property type="entry name" value="TRNASYNTHLEU"/>
</dbReference>
<gene>
    <name evidence="16" type="ORF">PV09_08452</name>
</gene>
<organism evidence="16 17">
    <name type="scientific">Verruconis gallopava</name>
    <dbReference type="NCBI Taxonomy" id="253628"/>
    <lineage>
        <taxon>Eukaryota</taxon>
        <taxon>Fungi</taxon>
        <taxon>Dikarya</taxon>
        <taxon>Ascomycota</taxon>
        <taxon>Pezizomycotina</taxon>
        <taxon>Dothideomycetes</taxon>
        <taxon>Pleosporomycetidae</taxon>
        <taxon>Venturiales</taxon>
        <taxon>Sympoventuriaceae</taxon>
        <taxon>Verruconis</taxon>
    </lineage>
</organism>
<dbReference type="Gene3D" id="3.40.50.620">
    <property type="entry name" value="HUPs"/>
    <property type="match status" value="2"/>
</dbReference>
<dbReference type="Pfam" id="PF09334">
    <property type="entry name" value="tRNA-synt_1g"/>
    <property type="match status" value="1"/>
</dbReference>
<dbReference type="InterPro" id="IPR002300">
    <property type="entry name" value="aa-tRNA-synth_Ia"/>
</dbReference>
<dbReference type="InterPro" id="IPR015413">
    <property type="entry name" value="Methionyl/Leucyl_tRNA_Synth"/>
</dbReference>
<dbReference type="InterPro" id="IPR001412">
    <property type="entry name" value="aa-tRNA-synth_I_CS"/>
</dbReference>
<comment type="catalytic activity">
    <reaction evidence="10">
        <text>tRNA(Leu) + L-leucine + ATP = L-leucyl-tRNA(Leu) + AMP + diphosphate</text>
        <dbReference type="Rhea" id="RHEA:11688"/>
        <dbReference type="Rhea" id="RHEA-COMP:9613"/>
        <dbReference type="Rhea" id="RHEA-COMP:9622"/>
        <dbReference type="ChEBI" id="CHEBI:30616"/>
        <dbReference type="ChEBI" id="CHEBI:33019"/>
        <dbReference type="ChEBI" id="CHEBI:57427"/>
        <dbReference type="ChEBI" id="CHEBI:78442"/>
        <dbReference type="ChEBI" id="CHEBI:78494"/>
        <dbReference type="ChEBI" id="CHEBI:456215"/>
        <dbReference type="EC" id="6.1.1.4"/>
    </reaction>
</comment>
<dbReference type="InterPro" id="IPR014729">
    <property type="entry name" value="Rossmann-like_a/b/a_fold"/>
</dbReference>
<dbReference type="GO" id="GO:0004823">
    <property type="term" value="F:leucine-tRNA ligase activity"/>
    <property type="evidence" value="ECO:0007669"/>
    <property type="project" value="UniProtKB-EC"/>
</dbReference>
<dbReference type="Pfam" id="PF00133">
    <property type="entry name" value="tRNA-synt_1"/>
    <property type="match status" value="1"/>
</dbReference>
<reference evidence="16 17" key="1">
    <citation type="submission" date="2015-01" db="EMBL/GenBank/DDBJ databases">
        <title>The Genome Sequence of Ochroconis gallopava CBS43764.</title>
        <authorList>
            <consortium name="The Broad Institute Genomics Platform"/>
            <person name="Cuomo C."/>
            <person name="de Hoog S."/>
            <person name="Gorbushina A."/>
            <person name="Stielow B."/>
            <person name="Teixiera M."/>
            <person name="Abouelleil A."/>
            <person name="Chapman S.B."/>
            <person name="Priest M."/>
            <person name="Young S.K."/>
            <person name="Wortman J."/>
            <person name="Nusbaum C."/>
            <person name="Birren B."/>
        </authorList>
    </citation>
    <scope>NUCLEOTIDE SEQUENCE [LARGE SCALE GENOMIC DNA]</scope>
    <source>
        <strain evidence="16 17">CBS 43764</strain>
    </source>
</reference>
<dbReference type="PANTHER" id="PTHR43740">
    <property type="entry name" value="LEUCYL-TRNA SYNTHETASE"/>
    <property type="match status" value="1"/>
</dbReference>
<evidence type="ECO:0000259" key="12">
    <source>
        <dbReference type="Pfam" id="PF00133"/>
    </source>
</evidence>
<proteinExistence type="inferred from homology"/>
<keyword evidence="6 11" id="KW-0067">ATP-binding</keyword>
<dbReference type="NCBIfam" id="TIGR00396">
    <property type="entry name" value="leuS_bact"/>
    <property type="match status" value="1"/>
</dbReference>
<dbReference type="SUPFAM" id="SSF52374">
    <property type="entry name" value="Nucleotidylyl transferase"/>
    <property type="match status" value="1"/>
</dbReference>